<dbReference type="EMBL" id="JAVREQ010000021">
    <property type="protein sequence ID" value="MDT0381354.1"/>
    <property type="molecule type" value="Genomic_DNA"/>
</dbReference>
<dbReference type="NCBIfam" id="TIGR01733">
    <property type="entry name" value="AA-adenyl-dom"/>
    <property type="match status" value="2"/>
</dbReference>
<sequence length="1958" mass="211284">MPPSATWSCVHEAFEAVAHRYPDLTALVCGEHRLTYRELDEAANRLAHHLRACGVSRGDTVAVLLDRDLPLATTTLAVLKAGAAYTLLDPDFPTTRLTTITHHSHATHLITTTSHDTEWSSDAVRPVFLDRDEAAIAAQPATPPGIPITSDDTACVMFTSGSTGTPKGVATPHGAVTSTLLDQHFTTTGPGDTWLQCSPIPWDAYALELFTPLLHGATCILQPGTRPDPDTIARLVTTRRPTHLYLSASLFNHLLDTHPGLFSHTRHVLTGGEPASVPHVAKALDDHPHLILTNGYSPVESTIFTTTHTITPQDTQRPTIPIGASLPTKRALLLDSRLRPAPPGTIGEIYMTGTGLAHGYTHQPALTAERFTANPHGHPGERMYRTGDLARRLPDGTLEYHGRTDHQIKIRGYRIEPTEIQTTLTHHPHIRHTAVLPHDHNGTTRLVAYIVPEKEGGITPGELRRYASGRLPEYMVPSAWVFLDALPLTPNGKLDRAALPAPDFRQTATAGRAPGTPLERRLCTLYAEILDLAEVSADADFLQLGGHSLLAARLVGRIRSVLDAEIGLRDVLRSPTVAELASVVADAPRAQPALTAGPRPQHLPLAPAQRRIWFLDHAAGPSSLYNVPFTVRLHGEPDQRCLRDALLDVVARHEALRTVFPAHDGEPRQHILPAEDCRLSWAVVECAGDVDGVVRAEAARPFDLAGEIPFRARLFSTGEDEHVLLLVLHHIAGDGWSVDPLLRDLGAAYTARTRGHAPDWDALPVQYADYTLWQRALLGDLDDPSSILATQLDHWRDTLAGIPEELALPVHGRRSDDGARAGAALPLHLPAELHARVVELARETGTTVFMVLHAALAALLTRLGAGTDIPLGTPVAGRTDHNLDDLVGFFVNTLVLRTDTSGNPTFRTLLNRVRNTDLTAYAHQDLPFETLVEDLNPHRTLTHHPLFQTMLVLQSNTTGTLRLAGVEAEEPRVLALDSAKFDITVDVAEQHDDDGEPAGLTGTLTTATDLFDRRAAEAFADRWARLLEAMTADPGATIGDVDILTSAEREALRAERQATRRGPVTGTVHETFASAADRHPEVTAVVCEQERLTYRELDDAANRLAHHLRAVGVSRGDTVAILLQRDPRLVVALLAVLKAGAGYTLLDPHFPAARLRAVTGQAGVSHVLSTSEHDAGWRNDATRLVLLDRDAAAVGRLPATPPALAVSSADTACVMFTSGSTGTPKGVVTPHRALVGTLLGQSYADFGAGETWLQCSPISWDAFALELFGPLFHGGTCVLHPGNRVDPAQVAALIRRHRVTTAYLSSGLFNHLMDNHPGAFDGVRVLMSGGERLSAPHVARALRAYPATRFVNGCSPVEGTIFALAHTISPQDAASGSIPVGTALAGKPVHILDARLREVPPGVVGEVYVSGIGLAHGYAGLPAPTAERFVADPYGPPGSVMYRSGDLARRLAGGEIEHHGRADDQLKVRGFRIDPAEVAGVLAGRPDVRQAVVTPYTSEATGSVQLVAHVVGRQGSAPVDTEALRRYAEEHLPPHLLPASYVPLDALPLTASGKVDRRALPEPPRASAPAGPQPATPRERALCALFCEVLGLDTVSVRENFFHLGGHSLLAARLTSRVRAELGVETGVADVFRFPTVSALAARLETADRAKPPLSRYARPDALPLSSAQQRLWFLEEMQGPNASYHIPFLLRLRGEPDVDALRDAVRDVADRHEALRTVFPATGGVPRQHVVPLSEAHDLWQQRDGEARDQAALIREATLAPFDLSGEIPFRARLFSTGEDEHVLLLVLHHIAGDGWSVGPLLRDLGAAYTARREGRSPDWAELPVQYADYTLWQHELLGDPHDPSSLLATQLDHWRDTLAGLPEELTLPTDRPRPAHPTGHGADAPLTLDAATHARVVELARETGTTVFMVLHAALAATLTRLGAGTDIPLGTPVAGRTDQALDDLVGFFVNTLVLR</sequence>
<dbReference type="PROSITE" id="PS50075">
    <property type="entry name" value="CARRIER"/>
    <property type="match status" value="2"/>
</dbReference>
<keyword evidence="7" id="KW-1185">Reference proteome</keyword>
<dbReference type="PROSITE" id="PS00455">
    <property type="entry name" value="AMP_BINDING"/>
    <property type="match status" value="2"/>
</dbReference>
<keyword evidence="2" id="KW-0596">Phosphopantetheine</keyword>
<evidence type="ECO:0000256" key="4">
    <source>
        <dbReference type="SAM" id="MobiDB-lite"/>
    </source>
</evidence>
<dbReference type="InterPro" id="IPR020845">
    <property type="entry name" value="AMP-binding_CS"/>
</dbReference>
<dbReference type="InterPro" id="IPR042099">
    <property type="entry name" value="ANL_N_sf"/>
</dbReference>
<comment type="caution">
    <text evidence="6">The sequence shown here is derived from an EMBL/GenBank/DDBJ whole genome shotgun (WGS) entry which is preliminary data.</text>
</comment>
<dbReference type="InterPro" id="IPR001242">
    <property type="entry name" value="Condensation_dom"/>
</dbReference>
<reference evidence="7" key="1">
    <citation type="submission" date="2023-07" db="EMBL/GenBank/DDBJ databases">
        <title>30 novel species of actinomycetes from the DSMZ collection.</title>
        <authorList>
            <person name="Nouioui I."/>
        </authorList>
    </citation>
    <scope>NUCLEOTIDE SEQUENCE [LARGE SCALE GENOMIC DNA]</scope>
    <source>
        <strain evidence="7">DSM 42041</strain>
    </source>
</reference>
<dbReference type="Gene3D" id="3.30.559.10">
    <property type="entry name" value="Chloramphenicol acetyltransferase-like domain"/>
    <property type="match status" value="2"/>
</dbReference>
<keyword evidence="3" id="KW-0597">Phosphoprotein</keyword>
<proteinExistence type="predicted"/>
<dbReference type="InterPro" id="IPR006162">
    <property type="entry name" value="Ppantetheine_attach_site"/>
</dbReference>
<dbReference type="Gene3D" id="3.30.559.30">
    <property type="entry name" value="Nonribosomal peptide synthetase, condensation domain"/>
    <property type="match status" value="2"/>
</dbReference>
<dbReference type="CDD" id="cd12117">
    <property type="entry name" value="A_NRPS_Srf_like"/>
    <property type="match status" value="2"/>
</dbReference>
<dbReference type="SUPFAM" id="SSF52777">
    <property type="entry name" value="CoA-dependent acyltransferases"/>
    <property type="match status" value="4"/>
</dbReference>
<dbReference type="SUPFAM" id="SSF47336">
    <property type="entry name" value="ACP-like"/>
    <property type="match status" value="2"/>
</dbReference>
<comment type="cofactor">
    <cofactor evidence="1">
        <name>pantetheine 4'-phosphate</name>
        <dbReference type="ChEBI" id="CHEBI:47942"/>
    </cofactor>
</comment>
<dbReference type="Pfam" id="PF00550">
    <property type="entry name" value="PP-binding"/>
    <property type="match status" value="2"/>
</dbReference>
<gene>
    <name evidence="6" type="ORF">RM572_21585</name>
</gene>
<dbReference type="Gene3D" id="1.10.1200.10">
    <property type="entry name" value="ACP-like"/>
    <property type="match status" value="2"/>
</dbReference>
<dbReference type="InterPro" id="IPR036736">
    <property type="entry name" value="ACP-like_sf"/>
</dbReference>
<evidence type="ECO:0000313" key="6">
    <source>
        <dbReference type="EMBL" id="MDT0381354.1"/>
    </source>
</evidence>
<feature type="non-terminal residue" evidence="6">
    <location>
        <position position="1958"/>
    </location>
</feature>
<dbReference type="PROSITE" id="PS00012">
    <property type="entry name" value="PHOSPHOPANTETHEINE"/>
    <property type="match status" value="2"/>
</dbReference>
<dbReference type="SMART" id="SM00823">
    <property type="entry name" value="PKS_PP"/>
    <property type="match status" value="2"/>
</dbReference>
<dbReference type="Gene3D" id="3.40.50.12780">
    <property type="entry name" value="N-terminal domain of ligase-like"/>
    <property type="match status" value="2"/>
</dbReference>
<dbReference type="PANTHER" id="PTHR45527">
    <property type="entry name" value="NONRIBOSOMAL PEPTIDE SYNTHETASE"/>
    <property type="match status" value="1"/>
</dbReference>
<dbReference type="InterPro" id="IPR023213">
    <property type="entry name" value="CAT-like_dom_sf"/>
</dbReference>
<feature type="domain" description="Carrier" evidence="5">
    <location>
        <begin position="513"/>
        <end position="588"/>
    </location>
</feature>
<organism evidence="6 7">
    <name type="scientific">Streptomyces hazeniae</name>
    <dbReference type="NCBI Taxonomy" id="3075538"/>
    <lineage>
        <taxon>Bacteria</taxon>
        <taxon>Bacillati</taxon>
        <taxon>Actinomycetota</taxon>
        <taxon>Actinomycetes</taxon>
        <taxon>Kitasatosporales</taxon>
        <taxon>Streptomycetaceae</taxon>
        <taxon>Streptomyces</taxon>
    </lineage>
</organism>
<dbReference type="Pfam" id="PF13193">
    <property type="entry name" value="AMP-binding_C"/>
    <property type="match status" value="2"/>
</dbReference>
<dbReference type="Pfam" id="PF00668">
    <property type="entry name" value="Condensation"/>
    <property type="match status" value="2"/>
</dbReference>
<dbReference type="PANTHER" id="PTHR45527:SF1">
    <property type="entry name" value="FATTY ACID SYNTHASE"/>
    <property type="match status" value="1"/>
</dbReference>
<feature type="region of interest" description="Disordered" evidence="4">
    <location>
        <begin position="1866"/>
        <end position="1887"/>
    </location>
</feature>
<evidence type="ECO:0000259" key="5">
    <source>
        <dbReference type="PROSITE" id="PS50075"/>
    </source>
</evidence>
<name>A0ABU2NWI9_9ACTN</name>
<dbReference type="InterPro" id="IPR010071">
    <property type="entry name" value="AA_adenyl_dom"/>
</dbReference>
<dbReference type="CDD" id="cd19540">
    <property type="entry name" value="LCL_NRPS-like"/>
    <property type="match status" value="2"/>
</dbReference>
<dbReference type="InterPro" id="IPR000873">
    <property type="entry name" value="AMP-dep_synth/lig_dom"/>
</dbReference>
<dbReference type="Gene3D" id="3.30.300.30">
    <property type="match status" value="2"/>
</dbReference>
<evidence type="ECO:0000313" key="7">
    <source>
        <dbReference type="Proteomes" id="UP001183414"/>
    </source>
</evidence>
<protein>
    <submittedName>
        <fullName evidence="6">Amino acid adenylation domain-containing protein</fullName>
    </submittedName>
</protein>
<evidence type="ECO:0000256" key="3">
    <source>
        <dbReference type="ARBA" id="ARBA00022553"/>
    </source>
</evidence>
<dbReference type="RefSeq" id="WP_311675037.1">
    <property type="nucleotide sequence ID" value="NZ_JAVREQ010000021.1"/>
</dbReference>
<accession>A0ABU2NWI9</accession>
<dbReference type="Proteomes" id="UP001183414">
    <property type="component" value="Unassembled WGS sequence"/>
</dbReference>
<dbReference type="InterPro" id="IPR020806">
    <property type="entry name" value="PKS_PP-bd"/>
</dbReference>
<dbReference type="SUPFAM" id="SSF56801">
    <property type="entry name" value="Acetyl-CoA synthetase-like"/>
    <property type="match status" value="2"/>
</dbReference>
<dbReference type="InterPro" id="IPR025110">
    <property type="entry name" value="AMP-bd_C"/>
</dbReference>
<dbReference type="InterPro" id="IPR009081">
    <property type="entry name" value="PP-bd_ACP"/>
</dbReference>
<evidence type="ECO:0000256" key="2">
    <source>
        <dbReference type="ARBA" id="ARBA00022450"/>
    </source>
</evidence>
<dbReference type="InterPro" id="IPR045851">
    <property type="entry name" value="AMP-bd_C_sf"/>
</dbReference>
<evidence type="ECO:0000256" key="1">
    <source>
        <dbReference type="ARBA" id="ARBA00001957"/>
    </source>
</evidence>
<dbReference type="Pfam" id="PF00501">
    <property type="entry name" value="AMP-binding"/>
    <property type="match status" value="2"/>
</dbReference>
<feature type="domain" description="Carrier" evidence="5">
    <location>
        <begin position="1573"/>
        <end position="1648"/>
    </location>
</feature>